<proteinExistence type="predicted"/>
<gene>
    <name evidence="2" type="ORF">MUK42_28451</name>
</gene>
<dbReference type="AlphaFoldDB" id="A0A9E7F891"/>
<dbReference type="Proteomes" id="UP001055439">
    <property type="component" value="Chromosome 2"/>
</dbReference>
<dbReference type="OrthoDB" id="772610at2759"/>
<feature type="region of interest" description="Disordered" evidence="1">
    <location>
        <begin position="150"/>
        <end position="314"/>
    </location>
</feature>
<feature type="compositionally biased region" description="Basic residues" evidence="1">
    <location>
        <begin position="161"/>
        <end position="174"/>
    </location>
</feature>
<protein>
    <submittedName>
        <fullName evidence="2">Uncharacterized protein</fullName>
    </submittedName>
</protein>
<accession>A0A9E7F891</accession>
<dbReference type="EMBL" id="CP097504">
    <property type="protein sequence ID" value="URD90521.1"/>
    <property type="molecule type" value="Genomic_DNA"/>
</dbReference>
<feature type="compositionally biased region" description="Basic residues" evidence="1">
    <location>
        <begin position="88"/>
        <end position="103"/>
    </location>
</feature>
<sequence>MPRGVPGSSPGKPRARRKIATRPSRRGLLRPRRQGPRHMQRRPRRNRSDPPLADPSRDRGRSARPSRRHLTPRDQRGPAAPSPEGPGRPRRRHARRPGRRRRPQPPLPLLQPQRVLLLFAEKRPPPPQPPLPLLERVPAVVSVAVAAGHREQRCRAPQPRGGRHRGVRGARVHHERGALAHDAGPGGGDPLPGPRPPGPLLGPADLRVGATHDVAPRADHRGVEEGQEGPGGAAEGDPADREVHAPIDGADREHSTADDAGGGDGAAAEGGGVGAGLRGSQGGARSFGAPSQGGIPSDRARPHRRPRLLVTSRPMNEQRSEKIMGVLFSFLSFFCYW</sequence>
<reference evidence="2" key="1">
    <citation type="submission" date="2022-05" db="EMBL/GenBank/DDBJ databases">
        <title>The Musa troglodytarum L. genome provides insights into the mechanism of non-climacteric behaviour and enrichment of carotenoids.</title>
        <authorList>
            <person name="Wang J."/>
        </authorList>
    </citation>
    <scope>NUCLEOTIDE SEQUENCE</scope>
    <source>
        <tissue evidence="2">Leaf</tissue>
    </source>
</reference>
<name>A0A9E7F891_9LILI</name>
<organism evidence="2 3">
    <name type="scientific">Musa troglodytarum</name>
    <name type="common">fe'i banana</name>
    <dbReference type="NCBI Taxonomy" id="320322"/>
    <lineage>
        <taxon>Eukaryota</taxon>
        <taxon>Viridiplantae</taxon>
        <taxon>Streptophyta</taxon>
        <taxon>Embryophyta</taxon>
        <taxon>Tracheophyta</taxon>
        <taxon>Spermatophyta</taxon>
        <taxon>Magnoliopsida</taxon>
        <taxon>Liliopsida</taxon>
        <taxon>Zingiberales</taxon>
        <taxon>Musaceae</taxon>
        <taxon>Musa</taxon>
    </lineage>
</organism>
<evidence type="ECO:0000256" key="1">
    <source>
        <dbReference type="SAM" id="MobiDB-lite"/>
    </source>
</evidence>
<feature type="compositionally biased region" description="Pro residues" evidence="1">
    <location>
        <begin position="191"/>
        <end position="200"/>
    </location>
</feature>
<feature type="compositionally biased region" description="Gly residues" evidence="1">
    <location>
        <begin position="260"/>
        <end position="282"/>
    </location>
</feature>
<evidence type="ECO:0000313" key="3">
    <source>
        <dbReference type="Proteomes" id="UP001055439"/>
    </source>
</evidence>
<feature type="region of interest" description="Disordered" evidence="1">
    <location>
        <begin position="1"/>
        <end position="114"/>
    </location>
</feature>
<evidence type="ECO:0000313" key="2">
    <source>
        <dbReference type="EMBL" id="URD90521.1"/>
    </source>
</evidence>
<feature type="compositionally biased region" description="Basic and acidic residues" evidence="1">
    <location>
        <begin position="214"/>
        <end position="224"/>
    </location>
</feature>
<feature type="compositionally biased region" description="Basic residues" evidence="1">
    <location>
        <begin position="13"/>
        <end position="45"/>
    </location>
</feature>
<feature type="compositionally biased region" description="Basic and acidic residues" evidence="1">
    <location>
        <begin position="238"/>
        <end position="257"/>
    </location>
</feature>
<keyword evidence="3" id="KW-1185">Reference proteome</keyword>